<evidence type="ECO:0000313" key="3">
    <source>
        <dbReference type="EMBL" id="GER40118.1"/>
    </source>
</evidence>
<dbReference type="InterPro" id="IPR012340">
    <property type="entry name" value="NA-bd_OB-fold"/>
</dbReference>
<gene>
    <name evidence="3" type="ORF">STAS_16772</name>
</gene>
<keyword evidence="4" id="KW-1185">Reference proteome</keyword>
<evidence type="ECO:0000256" key="1">
    <source>
        <dbReference type="SAM" id="MobiDB-lite"/>
    </source>
</evidence>
<accession>A0A5A7Q5B5</accession>
<comment type="caution">
    <text evidence="3">The sequence shown here is derived from an EMBL/GenBank/DDBJ whole genome shotgun (WGS) entry which is preliminary data.</text>
</comment>
<dbReference type="OrthoDB" id="1154031at2759"/>
<sequence length="146" mass="16741">MATAAVETRKPDDSKQIHQQGAVSGGGEGLRQYYQQHIQDMQLLVRQEIHDQQRLEAQRNEVNAGVKEEFQLLQEPGSYVGEVVKVMGKSKVLVKETGLFHMNWLLLFLSFDFFKGVMSVHVLFFTWLNSYKIQSKFNSGPTSYNE</sequence>
<reference evidence="4" key="1">
    <citation type="journal article" date="2019" name="Curr. Biol.">
        <title>Genome Sequence of Striga asiatica Provides Insight into the Evolution of Plant Parasitism.</title>
        <authorList>
            <person name="Yoshida S."/>
            <person name="Kim S."/>
            <person name="Wafula E.K."/>
            <person name="Tanskanen J."/>
            <person name="Kim Y.M."/>
            <person name="Honaas L."/>
            <person name="Yang Z."/>
            <person name="Spallek T."/>
            <person name="Conn C.E."/>
            <person name="Ichihashi Y."/>
            <person name="Cheong K."/>
            <person name="Cui S."/>
            <person name="Der J.P."/>
            <person name="Gundlach H."/>
            <person name="Jiao Y."/>
            <person name="Hori C."/>
            <person name="Ishida J.K."/>
            <person name="Kasahara H."/>
            <person name="Kiba T."/>
            <person name="Kim M.S."/>
            <person name="Koo N."/>
            <person name="Laohavisit A."/>
            <person name="Lee Y.H."/>
            <person name="Lumba S."/>
            <person name="McCourt P."/>
            <person name="Mortimer J.C."/>
            <person name="Mutuku J.M."/>
            <person name="Nomura T."/>
            <person name="Sasaki-Sekimoto Y."/>
            <person name="Seto Y."/>
            <person name="Wang Y."/>
            <person name="Wakatake T."/>
            <person name="Sakakibara H."/>
            <person name="Demura T."/>
            <person name="Yamaguchi S."/>
            <person name="Yoneyama K."/>
            <person name="Manabe R.I."/>
            <person name="Nelson D.C."/>
            <person name="Schulman A.H."/>
            <person name="Timko M.P."/>
            <person name="dePamphilis C.W."/>
            <person name="Choi D."/>
            <person name="Shirasu K."/>
        </authorList>
    </citation>
    <scope>NUCLEOTIDE SEQUENCE [LARGE SCALE GENOMIC DNA]</scope>
    <source>
        <strain evidence="4">cv. UVA1</strain>
    </source>
</reference>
<name>A0A5A7Q5B5_STRAF</name>
<keyword evidence="2" id="KW-0472">Membrane</keyword>
<dbReference type="Gene3D" id="2.40.50.140">
    <property type="entry name" value="Nucleic acid-binding proteins"/>
    <property type="match status" value="1"/>
</dbReference>
<proteinExistence type="predicted"/>
<dbReference type="EMBL" id="BKCP01005838">
    <property type="protein sequence ID" value="GER40118.1"/>
    <property type="molecule type" value="Genomic_DNA"/>
</dbReference>
<evidence type="ECO:0000313" key="4">
    <source>
        <dbReference type="Proteomes" id="UP000325081"/>
    </source>
</evidence>
<evidence type="ECO:0000256" key="2">
    <source>
        <dbReference type="SAM" id="Phobius"/>
    </source>
</evidence>
<organism evidence="3 4">
    <name type="scientific">Striga asiatica</name>
    <name type="common">Asiatic witchweed</name>
    <name type="synonym">Buchnera asiatica</name>
    <dbReference type="NCBI Taxonomy" id="4170"/>
    <lineage>
        <taxon>Eukaryota</taxon>
        <taxon>Viridiplantae</taxon>
        <taxon>Streptophyta</taxon>
        <taxon>Embryophyta</taxon>
        <taxon>Tracheophyta</taxon>
        <taxon>Spermatophyta</taxon>
        <taxon>Magnoliopsida</taxon>
        <taxon>eudicotyledons</taxon>
        <taxon>Gunneridae</taxon>
        <taxon>Pentapetalae</taxon>
        <taxon>asterids</taxon>
        <taxon>lamiids</taxon>
        <taxon>Lamiales</taxon>
        <taxon>Orobanchaceae</taxon>
        <taxon>Buchnereae</taxon>
        <taxon>Striga</taxon>
    </lineage>
</organism>
<dbReference type="Proteomes" id="UP000325081">
    <property type="component" value="Unassembled WGS sequence"/>
</dbReference>
<dbReference type="AlphaFoldDB" id="A0A5A7Q5B5"/>
<dbReference type="GO" id="GO:0006508">
    <property type="term" value="P:proteolysis"/>
    <property type="evidence" value="ECO:0007669"/>
    <property type="project" value="UniProtKB-KW"/>
</dbReference>
<keyword evidence="2" id="KW-1133">Transmembrane helix</keyword>
<keyword evidence="3" id="KW-0645">Protease</keyword>
<keyword evidence="2" id="KW-0812">Transmembrane</keyword>
<feature type="region of interest" description="Disordered" evidence="1">
    <location>
        <begin position="1"/>
        <end position="26"/>
    </location>
</feature>
<protein>
    <submittedName>
        <fullName evidence="3">26S protease regulatory subunit 8</fullName>
    </submittedName>
</protein>
<keyword evidence="3" id="KW-0378">Hydrolase</keyword>
<feature type="transmembrane region" description="Helical" evidence="2">
    <location>
        <begin position="104"/>
        <end position="128"/>
    </location>
</feature>
<feature type="compositionally biased region" description="Basic and acidic residues" evidence="1">
    <location>
        <begin position="7"/>
        <end position="16"/>
    </location>
</feature>
<dbReference type="GO" id="GO:0008233">
    <property type="term" value="F:peptidase activity"/>
    <property type="evidence" value="ECO:0007669"/>
    <property type="project" value="UniProtKB-KW"/>
</dbReference>